<dbReference type="EMBL" id="CP016268">
    <property type="protein sequence ID" value="ANO53225.1"/>
    <property type="molecule type" value="Genomic_DNA"/>
</dbReference>
<feature type="transmembrane region" description="Helical" evidence="9">
    <location>
        <begin position="54"/>
        <end position="74"/>
    </location>
</feature>
<evidence type="ECO:0000313" key="11">
    <source>
        <dbReference type="EMBL" id="ANO53225.1"/>
    </source>
</evidence>
<dbReference type="SUPFAM" id="SSF56317">
    <property type="entry name" value="Carbon-nitrogen hydrolase"/>
    <property type="match status" value="1"/>
</dbReference>
<dbReference type="GO" id="GO:0016410">
    <property type="term" value="F:N-acyltransferase activity"/>
    <property type="evidence" value="ECO:0007669"/>
    <property type="project" value="UniProtKB-UniRule"/>
</dbReference>
<feature type="domain" description="CN hydrolase" evidence="10">
    <location>
        <begin position="224"/>
        <end position="464"/>
    </location>
</feature>
<proteinExistence type="inferred from homology"/>
<dbReference type="EC" id="2.3.1.269" evidence="9"/>
<keyword evidence="3 9" id="KW-1003">Cell membrane</keyword>
<dbReference type="Proteomes" id="UP000092695">
    <property type="component" value="Chromosome"/>
</dbReference>
<evidence type="ECO:0000256" key="3">
    <source>
        <dbReference type="ARBA" id="ARBA00022475"/>
    </source>
</evidence>
<evidence type="ECO:0000256" key="9">
    <source>
        <dbReference type="HAMAP-Rule" id="MF_01148"/>
    </source>
</evidence>
<keyword evidence="8 9" id="KW-0012">Acyltransferase</keyword>
<dbReference type="HAMAP" id="MF_01148">
    <property type="entry name" value="Lnt"/>
    <property type="match status" value="1"/>
</dbReference>
<dbReference type="CDD" id="cd07571">
    <property type="entry name" value="ALP_N-acyl_transferase"/>
    <property type="match status" value="1"/>
</dbReference>
<keyword evidence="12" id="KW-1185">Reference proteome</keyword>
<dbReference type="GO" id="GO:0042158">
    <property type="term" value="P:lipoprotein biosynthetic process"/>
    <property type="evidence" value="ECO:0007669"/>
    <property type="project" value="UniProtKB-UniRule"/>
</dbReference>
<evidence type="ECO:0000256" key="1">
    <source>
        <dbReference type="ARBA" id="ARBA00004651"/>
    </source>
</evidence>
<evidence type="ECO:0000256" key="8">
    <source>
        <dbReference type="ARBA" id="ARBA00023315"/>
    </source>
</evidence>
<accession>A0A193LKX4</accession>
<comment type="similarity">
    <text evidence="2 9">Belongs to the CN hydrolase family. Apolipoprotein N-acyltransferase subfamily.</text>
</comment>
<feature type="transmembrane region" description="Helical" evidence="9">
    <location>
        <begin position="160"/>
        <end position="183"/>
    </location>
</feature>
<dbReference type="GO" id="GO:0005886">
    <property type="term" value="C:plasma membrane"/>
    <property type="evidence" value="ECO:0007669"/>
    <property type="project" value="UniProtKB-SubCell"/>
</dbReference>
<dbReference type="InterPro" id="IPR045378">
    <property type="entry name" value="LNT_N"/>
</dbReference>
<dbReference type="UniPathway" id="UPA00666"/>
<comment type="pathway">
    <text evidence="9">Protein modification; lipoprotein biosynthesis (N-acyl transfer).</text>
</comment>
<dbReference type="Pfam" id="PF20154">
    <property type="entry name" value="LNT_N"/>
    <property type="match status" value="1"/>
</dbReference>
<dbReference type="NCBIfam" id="TIGR00546">
    <property type="entry name" value="lnt"/>
    <property type="match status" value="1"/>
</dbReference>
<dbReference type="PROSITE" id="PS50263">
    <property type="entry name" value="CN_HYDROLASE"/>
    <property type="match status" value="1"/>
</dbReference>
<dbReference type="KEGG" id="woc:BA177_13035"/>
<evidence type="ECO:0000256" key="2">
    <source>
        <dbReference type="ARBA" id="ARBA00010065"/>
    </source>
</evidence>
<evidence type="ECO:0000313" key="12">
    <source>
        <dbReference type="Proteomes" id="UP000092695"/>
    </source>
</evidence>
<feature type="transmembrane region" description="Helical" evidence="9">
    <location>
        <begin position="86"/>
        <end position="114"/>
    </location>
</feature>
<evidence type="ECO:0000256" key="5">
    <source>
        <dbReference type="ARBA" id="ARBA00022692"/>
    </source>
</evidence>
<keyword evidence="7 9" id="KW-0472">Membrane</keyword>
<dbReference type="PANTHER" id="PTHR38686:SF1">
    <property type="entry name" value="APOLIPOPROTEIN N-ACYLTRANSFERASE"/>
    <property type="match status" value="1"/>
</dbReference>
<reference evidence="11 12" key="1">
    <citation type="submission" date="2016-06" db="EMBL/GenBank/DDBJ databases">
        <title>Complete genome sequence of a deep-branching marine Gamma Proteobacterium Woeseia oceani type strain XK5.</title>
        <authorList>
            <person name="Mu D."/>
            <person name="Du Z."/>
        </authorList>
    </citation>
    <scope>NUCLEOTIDE SEQUENCE [LARGE SCALE GENOMIC DNA]</scope>
    <source>
        <strain evidence="11 12">XK5</strain>
    </source>
</reference>
<dbReference type="InterPro" id="IPR004563">
    <property type="entry name" value="Apolipo_AcylTrfase"/>
</dbReference>
<keyword evidence="5 9" id="KW-0812">Transmembrane</keyword>
<evidence type="ECO:0000256" key="7">
    <source>
        <dbReference type="ARBA" id="ARBA00023136"/>
    </source>
</evidence>
<gene>
    <name evidence="9" type="primary">lnt</name>
    <name evidence="11" type="ORF">BA177_13035</name>
</gene>
<sequence>MRRALTQSAARRAALFASGAALPLAFAPFGYWFLAPLLLLPMLLVGLHTPPRVAAQLGFCFGAGLFLSGTYWIYISIHDFGNAPLWLAVVLMLAVVAIMAAWFALCGWLLAWLIDGRPWRLLSVGPSVWLLVEWLRGWVFSGFPWLTLGYSQIDSPLAGWLPVVGVYGVSMLLVASSCGLLLLRMPQARWRAGIVVLAPWLLGSGLSQWSWTEAAAEPLAVTLVQGGVGQERKWLPEQFQPTLRLYRDALLAARESDIVIWPEVAVPSINDRVQPYLDLLQSDLQPGQSLLLGILERELEGSVEHIYNSVLLLDGATEQAYRKRHLVPFGEYFPVPAFIREWMRMMSLPNSDLSAGAAEQALLRTTDGQMIAVAICYEDAYGAEQLYAFPAASLIVNVSNDAWFGDSIAPHQHLQIARVRGAEVGRYVMRATNNGITALIAPDGAVIDTVPQFEFASLTVPVTPMRGMTPYARTGNWPVTVLAALIAGICIRQRRLSLRR</sequence>
<dbReference type="InterPro" id="IPR036526">
    <property type="entry name" value="C-N_Hydrolase_sf"/>
</dbReference>
<organism evidence="11 12">
    <name type="scientific">Woeseia oceani</name>
    <dbReference type="NCBI Taxonomy" id="1548547"/>
    <lineage>
        <taxon>Bacteria</taxon>
        <taxon>Pseudomonadati</taxon>
        <taxon>Pseudomonadota</taxon>
        <taxon>Gammaproteobacteria</taxon>
        <taxon>Woeseiales</taxon>
        <taxon>Woeseiaceae</taxon>
        <taxon>Woeseia</taxon>
    </lineage>
</organism>
<comment type="subcellular location">
    <subcellularLocation>
        <location evidence="1 9">Cell membrane</location>
        <topology evidence="1 9">Multi-pass membrane protein</topology>
    </subcellularLocation>
</comment>
<feature type="transmembrane region" description="Helical" evidence="9">
    <location>
        <begin position="475"/>
        <end position="491"/>
    </location>
</feature>
<dbReference type="PANTHER" id="PTHR38686">
    <property type="entry name" value="APOLIPOPROTEIN N-ACYLTRANSFERASE"/>
    <property type="match status" value="1"/>
</dbReference>
<keyword evidence="6 9" id="KW-1133">Transmembrane helix</keyword>
<protein>
    <recommendedName>
        <fullName evidence="9">Apolipoprotein N-acyltransferase</fullName>
        <shortName evidence="9">ALP N-acyltransferase</shortName>
        <ecNumber evidence="9">2.3.1.269</ecNumber>
    </recommendedName>
</protein>
<keyword evidence="4 9" id="KW-0808">Transferase</keyword>
<comment type="function">
    <text evidence="9">Catalyzes the phospholipid dependent N-acylation of the N-terminal cysteine of apolipoprotein, the last step in lipoprotein maturation.</text>
</comment>
<keyword evidence="11" id="KW-0449">Lipoprotein</keyword>
<dbReference type="Pfam" id="PF00795">
    <property type="entry name" value="CN_hydrolase"/>
    <property type="match status" value="1"/>
</dbReference>
<comment type="catalytic activity">
    <reaction evidence="9">
        <text>N-terminal S-1,2-diacyl-sn-glyceryl-L-cysteinyl-[lipoprotein] + a glycerophospholipid = N-acyl-S-1,2-diacyl-sn-glyceryl-L-cysteinyl-[lipoprotein] + a 2-acyl-sn-glycero-3-phospholipid + H(+)</text>
        <dbReference type="Rhea" id="RHEA:48228"/>
        <dbReference type="Rhea" id="RHEA-COMP:14681"/>
        <dbReference type="Rhea" id="RHEA-COMP:14684"/>
        <dbReference type="ChEBI" id="CHEBI:15378"/>
        <dbReference type="ChEBI" id="CHEBI:136912"/>
        <dbReference type="ChEBI" id="CHEBI:140656"/>
        <dbReference type="ChEBI" id="CHEBI:140657"/>
        <dbReference type="ChEBI" id="CHEBI:140660"/>
        <dbReference type="EC" id="2.3.1.269"/>
    </reaction>
</comment>
<dbReference type="STRING" id="1548547.BA177_13035"/>
<dbReference type="AlphaFoldDB" id="A0A193LKX4"/>
<evidence type="ECO:0000256" key="4">
    <source>
        <dbReference type="ARBA" id="ARBA00022679"/>
    </source>
</evidence>
<name>A0A193LKX4_9GAMM</name>
<dbReference type="Gene3D" id="3.60.110.10">
    <property type="entry name" value="Carbon-nitrogen hydrolase"/>
    <property type="match status" value="1"/>
</dbReference>
<dbReference type="InterPro" id="IPR003010">
    <property type="entry name" value="C-N_Hydrolase"/>
</dbReference>
<comment type="caution">
    <text evidence="9">Lacks conserved residue(s) required for the propagation of feature annotation.</text>
</comment>
<evidence type="ECO:0000256" key="6">
    <source>
        <dbReference type="ARBA" id="ARBA00022989"/>
    </source>
</evidence>
<feature type="transmembrane region" description="Helical" evidence="9">
    <location>
        <begin position="190"/>
        <end position="211"/>
    </location>
</feature>
<evidence type="ECO:0000259" key="10">
    <source>
        <dbReference type="PROSITE" id="PS50263"/>
    </source>
</evidence>